<evidence type="ECO:0008006" key="4">
    <source>
        <dbReference type="Google" id="ProtNLM"/>
    </source>
</evidence>
<dbReference type="EMBL" id="JBCDNA010000003">
    <property type="protein sequence ID" value="MEL4456665.1"/>
    <property type="molecule type" value="Genomic_DNA"/>
</dbReference>
<name>A0ABU9L2K3_9FLAO</name>
<keyword evidence="3" id="KW-1185">Reference proteome</keyword>
<proteinExistence type="predicted"/>
<evidence type="ECO:0000313" key="2">
    <source>
        <dbReference type="EMBL" id="MEL4456665.1"/>
    </source>
</evidence>
<sequence length="352" mass="40675">MKKILFIALIFSHVVLCEHISAQETKDPVLEQKKEKVILEEKEALKEEVISINSRFNKGDISSDEANKLKEDAAEIHALNIENRIAILENEAALFERAASTKKAMDTIKDDQEEISRIEIKVFDDEDPLVDINFGTPKKYDNRTRSNLLVAFGFNNALIEGQSINKSPYKMGKSKFFEIGWTWSTRVLETSNAIRFRYGFAFQFNGLNPTDNMYFVQDGELTYLEEFPGSLTKSKLRMDNLVVPIHFEFGPSKKIDRGNYVRYSTRKKFKFGIGSYFGFNMRTRQKLKYSLNGSKQKDKITQSYNTSNLIYGLSSYIGVDDFSFYVKYDLNKIFNEPNRNENNISLGLRFDL</sequence>
<gene>
    <name evidence="2" type="ORF">AABB81_12220</name>
</gene>
<feature type="coiled-coil region" evidence="1">
    <location>
        <begin position="71"/>
        <end position="98"/>
    </location>
</feature>
<protein>
    <recommendedName>
        <fullName evidence="4">Outer membrane protein beta-barrel domain-containing protein</fullName>
    </recommendedName>
</protein>
<reference evidence="2 3" key="1">
    <citation type="submission" date="2024-04" db="EMBL/GenBank/DDBJ databases">
        <title>whole genome sequencing of Lutimonas vermicola strain IMCC1616.</title>
        <authorList>
            <person name="Bae S.S."/>
        </authorList>
    </citation>
    <scope>NUCLEOTIDE SEQUENCE [LARGE SCALE GENOMIC DNA]</scope>
    <source>
        <strain evidence="2 3">IMCC1616</strain>
    </source>
</reference>
<dbReference type="RefSeq" id="WP_342160832.1">
    <property type="nucleotide sequence ID" value="NZ_JBCDNA010000003.1"/>
</dbReference>
<evidence type="ECO:0000313" key="3">
    <source>
        <dbReference type="Proteomes" id="UP001474120"/>
    </source>
</evidence>
<evidence type="ECO:0000256" key="1">
    <source>
        <dbReference type="SAM" id="Coils"/>
    </source>
</evidence>
<comment type="caution">
    <text evidence="2">The sequence shown here is derived from an EMBL/GenBank/DDBJ whole genome shotgun (WGS) entry which is preliminary data.</text>
</comment>
<keyword evidence="1" id="KW-0175">Coiled coil</keyword>
<accession>A0ABU9L2K3</accession>
<organism evidence="2 3">
    <name type="scientific">Lutimonas vermicola</name>
    <dbReference type="NCBI Taxonomy" id="414288"/>
    <lineage>
        <taxon>Bacteria</taxon>
        <taxon>Pseudomonadati</taxon>
        <taxon>Bacteroidota</taxon>
        <taxon>Flavobacteriia</taxon>
        <taxon>Flavobacteriales</taxon>
        <taxon>Flavobacteriaceae</taxon>
        <taxon>Lutimonas</taxon>
    </lineage>
</organism>
<dbReference type="Proteomes" id="UP001474120">
    <property type="component" value="Unassembled WGS sequence"/>
</dbReference>